<dbReference type="PANTHER" id="PTHR43201">
    <property type="entry name" value="ACYL-COA SYNTHETASE"/>
    <property type="match status" value="1"/>
</dbReference>
<dbReference type="AlphaFoldDB" id="X0TMF9"/>
<name>X0TMF9_9ZZZZ</name>
<dbReference type="Gene3D" id="3.40.50.12780">
    <property type="entry name" value="N-terminal domain of ligase-like"/>
    <property type="match status" value="1"/>
</dbReference>
<dbReference type="InterPro" id="IPR000873">
    <property type="entry name" value="AMP-dep_synth/lig_dom"/>
</dbReference>
<dbReference type="GO" id="GO:0006631">
    <property type="term" value="P:fatty acid metabolic process"/>
    <property type="evidence" value="ECO:0007669"/>
    <property type="project" value="TreeGrafter"/>
</dbReference>
<dbReference type="SUPFAM" id="SSF56801">
    <property type="entry name" value="Acetyl-CoA synthetase-like"/>
    <property type="match status" value="1"/>
</dbReference>
<feature type="non-terminal residue" evidence="4">
    <location>
        <position position="1"/>
    </location>
</feature>
<dbReference type="PANTHER" id="PTHR43201:SF5">
    <property type="entry name" value="MEDIUM-CHAIN ACYL-COA LIGASE ACSF2, MITOCHONDRIAL"/>
    <property type="match status" value="1"/>
</dbReference>
<reference evidence="4" key="1">
    <citation type="journal article" date="2014" name="Front. Microbiol.">
        <title>High frequency of phylogenetically diverse reductive dehalogenase-homologous genes in deep subseafloor sedimentary metagenomes.</title>
        <authorList>
            <person name="Kawai M."/>
            <person name="Futagami T."/>
            <person name="Toyoda A."/>
            <person name="Takaki Y."/>
            <person name="Nishi S."/>
            <person name="Hori S."/>
            <person name="Arai W."/>
            <person name="Tsubouchi T."/>
            <person name="Morono Y."/>
            <person name="Uchiyama I."/>
            <person name="Ito T."/>
            <person name="Fujiyama A."/>
            <person name="Inagaki F."/>
            <person name="Takami H."/>
        </authorList>
    </citation>
    <scope>NUCLEOTIDE SEQUENCE</scope>
    <source>
        <strain evidence="4">Expedition CK06-06</strain>
    </source>
</reference>
<feature type="domain" description="AMP-dependent synthetase/ligase" evidence="3">
    <location>
        <begin position="34"/>
        <end position="272"/>
    </location>
</feature>
<evidence type="ECO:0000256" key="1">
    <source>
        <dbReference type="ARBA" id="ARBA00006432"/>
    </source>
</evidence>
<keyword evidence="2" id="KW-0436">Ligase</keyword>
<comment type="caution">
    <text evidence="4">The sequence shown here is derived from an EMBL/GenBank/DDBJ whole genome shotgun (WGS) entry which is preliminary data.</text>
</comment>
<accession>X0TMF9</accession>
<sequence>KMRTELTSPTLIEFFDKSTARPELANKQCLEIVRAERQEQLTFEQLKTRARQFALWLAGAGKAQIGDKIAILGRNRADWDVAFWGIILAGAVPVLIDPERPIEAVKRHLTSTEARLIVMADDYGDANSRGELRQFASGRGLGLIEMTGHERIHFDSARADELLNRIRTEIKANDTAVILCTSGTTADPREVELTSTNLIANIRGILEMVKISSDDKLGHIIPPYHSFGLTVTKLLCLRVGATNVYTNRYRQIPQLIRDKNITIFIGTPALFVVL</sequence>
<evidence type="ECO:0000256" key="2">
    <source>
        <dbReference type="ARBA" id="ARBA00022598"/>
    </source>
</evidence>
<proteinExistence type="inferred from homology"/>
<evidence type="ECO:0000313" key="4">
    <source>
        <dbReference type="EMBL" id="GAF94748.1"/>
    </source>
</evidence>
<gene>
    <name evidence="4" type="ORF">S01H1_32001</name>
</gene>
<dbReference type="InterPro" id="IPR042099">
    <property type="entry name" value="ANL_N_sf"/>
</dbReference>
<organism evidence="4">
    <name type="scientific">marine sediment metagenome</name>
    <dbReference type="NCBI Taxonomy" id="412755"/>
    <lineage>
        <taxon>unclassified sequences</taxon>
        <taxon>metagenomes</taxon>
        <taxon>ecological metagenomes</taxon>
    </lineage>
</organism>
<dbReference type="EMBL" id="BARS01019787">
    <property type="protein sequence ID" value="GAF94748.1"/>
    <property type="molecule type" value="Genomic_DNA"/>
</dbReference>
<dbReference type="GO" id="GO:0031956">
    <property type="term" value="F:medium-chain fatty acid-CoA ligase activity"/>
    <property type="evidence" value="ECO:0007669"/>
    <property type="project" value="TreeGrafter"/>
</dbReference>
<feature type="non-terminal residue" evidence="4">
    <location>
        <position position="274"/>
    </location>
</feature>
<comment type="similarity">
    <text evidence="1">Belongs to the ATP-dependent AMP-binding enzyme family.</text>
</comment>
<dbReference type="Pfam" id="PF00501">
    <property type="entry name" value="AMP-binding"/>
    <property type="match status" value="1"/>
</dbReference>
<protein>
    <recommendedName>
        <fullName evidence="3">AMP-dependent synthetase/ligase domain-containing protein</fullName>
    </recommendedName>
</protein>
<evidence type="ECO:0000259" key="3">
    <source>
        <dbReference type="Pfam" id="PF00501"/>
    </source>
</evidence>